<organism evidence="2">
    <name type="scientific">viral metagenome</name>
    <dbReference type="NCBI Taxonomy" id="1070528"/>
    <lineage>
        <taxon>unclassified sequences</taxon>
        <taxon>metagenomes</taxon>
        <taxon>organismal metagenomes</taxon>
    </lineage>
</organism>
<keyword evidence="1" id="KW-0175">Coiled coil</keyword>
<accession>A0A6C0BT57</accession>
<name>A0A6C0BT57_9ZZZZ</name>
<protein>
    <submittedName>
        <fullName evidence="2">Uncharacterized protein</fullName>
    </submittedName>
</protein>
<feature type="coiled-coil region" evidence="1">
    <location>
        <begin position="328"/>
        <end position="362"/>
    </location>
</feature>
<proteinExistence type="predicted"/>
<reference evidence="2" key="1">
    <citation type="journal article" date="2020" name="Nature">
        <title>Giant virus diversity and host interactions through global metagenomics.</title>
        <authorList>
            <person name="Schulz F."/>
            <person name="Roux S."/>
            <person name="Paez-Espino D."/>
            <person name="Jungbluth S."/>
            <person name="Walsh D.A."/>
            <person name="Denef V.J."/>
            <person name="McMahon K.D."/>
            <person name="Konstantinidis K.T."/>
            <person name="Eloe-Fadrosh E.A."/>
            <person name="Kyrpides N.C."/>
            <person name="Woyke T."/>
        </authorList>
    </citation>
    <scope>NUCLEOTIDE SEQUENCE</scope>
    <source>
        <strain evidence="2">GVMAG-M-3300018868-6</strain>
    </source>
</reference>
<dbReference type="EMBL" id="MN739253">
    <property type="protein sequence ID" value="QHS95537.1"/>
    <property type="molecule type" value="Genomic_DNA"/>
</dbReference>
<evidence type="ECO:0000313" key="2">
    <source>
        <dbReference type="EMBL" id="QHS95537.1"/>
    </source>
</evidence>
<evidence type="ECO:0000256" key="1">
    <source>
        <dbReference type="SAM" id="Coils"/>
    </source>
</evidence>
<sequence>MDQEPSTTVIELGDIIQVEAPTNSDIHDKIFFVNYIDSTQIQAFDNKDMKKQVFNILEGMLTDQSIISISILFKHPEKGYARQNSLLKDKWITIEFGGDVPVLMTGQITNLEEDMIEVKTYPEGEMIYIDFAYKGLPLDIPIQTIKIRSEPVMLKELATEESTITPEATVTEEAEGAEPDEDIIIDENLIGISTKDVKTKLRQVIMDADDIVFGEDLGEVDEVVDVGEKQRRYGIETQMNDLMDEMLSTIPNAERTRTVLNRIHKLIERFKQLRGQFSQFDEGGNANRIPKRWADTNKPAIDVLMRLSRNLTWILPIVTNNKKVYDLIDNEESSNIVNKNQLNELNDELQVNETDYDKKTTQLSKYRTPFVTVAEDETQVLGNVNVETDIDVVVASLENFASTVVKNNIAKTRRFVINRYNLGEKRLKSSLIRGSKMHAEEYSITKNDLAQVTGFVVLPQQYVRFSGIKLPATNIYNKANMSQASLRYWQVLNEMIDPVVISYNTIDEKRDLDNYFRSVFVHKTSGASISQMKNKYEEFLNKVIPRTSFLLELLSSYISDKLSYDEVVAYLEPFMIYDDAVTYNNYEEIAAFVHTNIVEFRKNYEKNKTEFLKMRKSLTEENTQTFLKDPYDSNNRIYDSSVPVMFNDDSVGTFYDPIFRNLAPMRDPTGQNPVLYNSSEILTKTSEFDYGRALHLGMAYNGSQNLVGFDVDLESRIKSQLTKETASNDEVKNDDKCQSYVLAKKYVDLQELEEDKGRDEIYFDKQYDETRYDIMLEYTQERDTMEREEFIDFLEKKLVESVGLSERAAKREANAIYDGKRKVEDGDWAVLEVENGSELMYYERRSGKWEYDPNGYKENHHLATMKQGEFCQLNPIDNCYKDGPDCKSSDVLNAKLNKKLMDEMAREVQMEYQQNIVDFKKNIESEMKDYYYYGNKYSESDTGRFTKLYDIYYYNKIKTNLVKAYIGETLEERNVVVSPWQKLFHIILGQSDFIKKQQDIIRFANSYTKEDKTNPYMLVCKDTGVPLVPTFMIELANSATGMSSMAYDKVLDRICKEERATISDSGDSFVDKYSGYVIKNIEFSNEEGYEDSGYKYVSREVLEQDLGEALTTMAPSAVVYTDIKSRMISNVFNAMTNQMNVILDNERDFVVLNALDAINKKLPSVTDHKAMEEKMKAKGKRYPSYDEYTNAIVMYYTLAFTLIAVQCAIPSVKTKKTFPGCIKSFKGFPVYDELDMSALTYIACVANAIKSSSDPWSAIKGKGTNVETLTKQIRTALDDIIKNVAIRQKIQTKRDYLVAKPDDLDDIPSELRVNRWTTFLPSLNRVELEASAKKAIAPEFKSSLIDAVSTGDASQVEKMNTLMSKVFYYSLAIQDAIQGSVDKEELLLKTNNGMPFMENVCCNDGSVDTFKYFNDKTDGEIEKYNKMVKDIKKIYADYMTIIKPVYYLSKEDTKTKYPSVNQEFNEDTIYSAFIHFCKFNKNIPLTDEMMAVCLSNKSTFNVSDSLKTKIETLKKEGRTFTLANLHSLLSIINNNNLVKVELNREALSQKEKLSVLLTEEETSSSTLTTLLRGLIDNFDGIILKEKDETLTDELYNFLHEQVKDMKTRITQFIKRFASTTYNKMRVDKFLSEITGWKATTNPITMTTEDETNVRIIDKIKNHLSQVCCELPMLVMNKVSYSSMHVPSHWGLSDKHNAEITTTINELTDKLKVNYVDAGDYDEAEVDTDDNIANKLFGEVLRTIREKTKQIYVLMKNTPIYAARNATKKHIVGSELVAKLHEYYLLSAFIEYIRVAEERKKPLLSEKISKLLVTYIDILSMSKNVVNMNKEDIMAQVLRSKEIEKKEITDYLGALSTEKRKVEDLFKASKLGDKWSMGLTEAVYKYDPDVYDKEMEAAAKRVAADSRADGEGVADILGEDVMEEYDMSKMANDDEYAEGMDGDEVY</sequence>